<gene>
    <name evidence="1" type="ORF">Vadar_022329</name>
</gene>
<organism evidence="1 2">
    <name type="scientific">Vaccinium darrowii</name>
    <dbReference type="NCBI Taxonomy" id="229202"/>
    <lineage>
        <taxon>Eukaryota</taxon>
        <taxon>Viridiplantae</taxon>
        <taxon>Streptophyta</taxon>
        <taxon>Embryophyta</taxon>
        <taxon>Tracheophyta</taxon>
        <taxon>Spermatophyta</taxon>
        <taxon>Magnoliopsida</taxon>
        <taxon>eudicotyledons</taxon>
        <taxon>Gunneridae</taxon>
        <taxon>Pentapetalae</taxon>
        <taxon>asterids</taxon>
        <taxon>Ericales</taxon>
        <taxon>Ericaceae</taxon>
        <taxon>Vaccinioideae</taxon>
        <taxon>Vaccinieae</taxon>
        <taxon>Vaccinium</taxon>
    </lineage>
</organism>
<name>A0ACB7YPZ5_9ERIC</name>
<sequence length="1026" mass="115503">MDDRLFTCEIHHGGHFVENPLRYVDGFVNHVDDCDHDLWSKLEVEDIVRRLGYNKHRMLWYKIPGLGLLEGLRVIGNDRDAMHMTECVRGHDQIEVYVEHVIEDVESVVDNLALPAPQMDEEVHVNAEADVGMKDVEVEEDIGQENVYYNSDTDDSVIDVDYPLSDDSSYDDVRFDKYDAPQDEIEGRKVHNELFDSDNERENEGNQARTNEVHEGGMKSDYESEELISGGSESDTENEDNQEQNETLYLSKFEVFKPVDKAENLRFKIGMLFSSLQQFKTAITEYAVHGGYGIKFVKNDRSRVRVVCQKGCPWRMLCTKLPRQITYQLKTCEMEHKCNRTYENVRLSSKFLAGKLVNKVKDHPNVRLSKIQEKVHNKFVVQISRSKAYRAKRRALDQVEGSHKEQYVSLWDYCNELRRSNPGSTVTMEVVGFNVGDAEGERSGAKKNPTFKRLYVCFDACKKGFAACRPVIGIDGCHLKGPYGGILLAAVGRDPNEEYFPVAFAVVEAENKASWTWFISLLLEDVGSHRTYTFTSDQQKGLDTTLKDLQPNGEHRFCCRHFYNNLRKKHLGVLIKEFFWKAAYASYGKAFERCMNDLMKADGGAHKWVEGVPPHLWSRHAFSGNAKTDTLLNNLCEGFNSTILEAREKPIISMVESIRMYLMLRFQKNRGLIEKVEGVICPVIQKKLKKEIVESGKWTPYWSGQLKYEVKFSIGNTTHCVDLEKRECTCRRWDISGVPCGHAISAIHFNKQNVEDYTSDYYKVETYKRVYAPLIYPTNGSDLWKSTGLPPILPPPQRRPTGRPKKLRRREPDEPNKGVKLRRSGTTVVCKRCGRTGHNKRTCKGVVGGNEDLPRESSTQQRKVQGRKPGKKTGSGAGNKTSQTGGTVAAKKTGPTGGPSAGKKNAPRAAKKSGPSSTKKSGPSAAKKRGKKGGPSAPSSGVPTQCFIQNVSQCPSAPCGDMPAQCSMPNVSNSANVPQPPTSNSRKQPKMKKSTMAGPKTGLKRSRVSNVLLKDMYDFSDVHIPQ</sequence>
<comment type="caution">
    <text evidence="1">The sequence shown here is derived from an EMBL/GenBank/DDBJ whole genome shotgun (WGS) entry which is preliminary data.</text>
</comment>
<dbReference type="Proteomes" id="UP000828048">
    <property type="component" value="Chromosome 11"/>
</dbReference>
<evidence type="ECO:0000313" key="1">
    <source>
        <dbReference type="EMBL" id="KAH7855207.1"/>
    </source>
</evidence>
<accession>A0ACB7YPZ5</accession>
<evidence type="ECO:0000313" key="2">
    <source>
        <dbReference type="Proteomes" id="UP000828048"/>
    </source>
</evidence>
<proteinExistence type="predicted"/>
<dbReference type="EMBL" id="CM037161">
    <property type="protein sequence ID" value="KAH7855207.1"/>
    <property type="molecule type" value="Genomic_DNA"/>
</dbReference>
<reference evidence="1 2" key="1">
    <citation type="journal article" date="2021" name="Hortic Res">
        <title>High-quality reference genome and annotation aids understanding of berry development for evergreen blueberry (Vaccinium darrowii).</title>
        <authorList>
            <person name="Yu J."/>
            <person name="Hulse-Kemp A.M."/>
            <person name="Babiker E."/>
            <person name="Staton M."/>
        </authorList>
    </citation>
    <scope>NUCLEOTIDE SEQUENCE [LARGE SCALE GENOMIC DNA]</scope>
    <source>
        <strain evidence="2">cv. NJ 8807/NJ 8810</strain>
        <tissue evidence="1">Young leaf</tissue>
    </source>
</reference>
<keyword evidence="2" id="KW-1185">Reference proteome</keyword>
<protein>
    <submittedName>
        <fullName evidence="1">Uncharacterized protein</fullName>
    </submittedName>
</protein>